<dbReference type="InterPro" id="IPR011009">
    <property type="entry name" value="Kinase-like_dom_sf"/>
</dbReference>
<comment type="catalytic activity">
    <reaction evidence="11">
        <text>L-seryl-[protein] + ATP = O-phospho-L-seryl-[protein] + ADP + H(+)</text>
        <dbReference type="Rhea" id="RHEA:17989"/>
        <dbReference type="Rhea" id="RHEA-COMP:9863"/>
        <dbReference type="Rhea" id="RHEA-COMP:11604"/>
        <dbReference type="ChEBI" id="CHEBI:15378"/>
        <dbReference type="ChEBI" id="CHEBI:29999"/>
        <dbReference type="ChEBI" id="CHEBI:30616"/>
        <dbReference type="ChEBI" id="CHEBI:83421"/>
        <dbReference type="ChEBI" id="CHEBI:456216"/>
        <dbReference type="EC" id="2.7.11.1"/>
    </reaction>
</comment>
<evidence type="ECO:0000256" key="10">
    <source>
        <dbReference type="ARBA" id="ARBA00047899"/>
    </source>
</evidence>
<dbReference type="InterPro" id="IPR050629">
    <property type="entry name" value="STE20/SPS1-PAK"/>
</dbReference>
<evidence type="ECO:0000256" key="2">
    <source>
        <dbReference type="ARBA" id="ARBA00008874"/>
    </source>
</evidence>
<dbReference type="GO" id="GO:0004674">
    <property type="term" value="F:protein serine/threonine kinase activity"/>
    <property type="evidence" value="ECO:0007669"/>
    <property type="project" value="UniProtKB-KW"/>
</dbReference>
<keyword evidence="4 13" id="KW-0723">Serine/threonine-protein kinase</keyword>
<evidence type="ECO:0000259" key="14">
    <source>
        <dbReference type="PROSITE" id="PS50011"/>
    </source>
</evidence>
<comment type="similarity">
    <text evidence="2">Belongs to the protein kinase superfamily. STE Ser/Thr protein kinase family. STE20 subfamily.</text>
</comment>
<evidence type="ECO:0000256" key="5">
    <source>
        <dbReference type="ARBA" id="ARBA00022679"/>
    </source>
</evidence>
<dbReference type="EC" id="2.7.11.1" evidence="3"/>
<dbReference type="SMART" id="SM00220">
    <property type="entry name" value="S_TKc"/>
    <property type="match status" value="1"/>
</dbReference>
<dbReference type="SUPFAM" id="SSF56112">
    <property type="entry name" value="Protein kinase-like (PK-like)"/>
    <property type="match status" value="1"/>
</dbReference>
<dbReference type="EMBL" id="HBKR01022538">
    <property type="protein sequence ID" value="CAE2312944.1"/>
    <property type="molecule type" value="Transcribed_RNA"/>
</dbReference>
<organism evidence="15">
    <name type="scientific">Paramoeba aestuarina</name>
    <dbReference type="NCBI Taxonomy" id="180227"/>
    <lineage>
        <taxon>Eukaryota</taxon>
        <taxon>Amoebozoa</taxon>
        <taxon>Discosea</taxon>
        <taxon>Flabellinia</taxon>
        <taxon>Dactylopodida</taxon>
        <taxon>Paramoebidae</taxon>
        <taxon>Paramoeba</taxon>
    </lineage>
</organism>
<dbReference type="InterPro" id="IPR017441">
    <property type="entry name" value="Protein_kinase_ATP_BS"/>
</dbReference>
<dbReference type="PROSITE" id="PS50011">
    <property type="entry name" value="PROTEIN_KINASE_DOM"/>
    <property type="match status" value="1"/>
</dbReference>
<dbReference type="Gene3D" id="1.10.510.10">
    <property type="entry name" value="Transferase(Phosphotransferase) domain 1"/>
    <property type="match status" value="1"/>
</dbReference>
<evidence type="ECO:0000256" key="8">
    <source>
        <dbReference type="ARBA" id="ARBA00022840"/>
    </source>
</evidence>
<evidence type="ECO:0000256" key="4">
    <source>
        <dbReference type="ARBA" id="ARBA00022527"/>
    </source>
</evidence>
<sequence>MAAEDSSQLLKSDRFDLSECIGRGAFGRVYKGTDKQTKKDVAVKTINLEKADEDFEDIQLEINVLSKCQHPCITLYMGSWVIVDQLWIVMEFMGGGSCADILKSGPFNEGEIAVILSETLKALQYVHEVNEMVHRDIKAANILLGVDGDVKLADFGVAATMSKKANKNAFVGTPFWISPEVIKGQGYDGRADVWSIGITAIELATTEPPYANLDPMKVLYLIPKNQPPALEGNYPKALKEFVAACLIKDPFKRPTSKAALKHKFLKKPKNKSILAAKIQMYFEWKKSNGKKSYPEEPDAPLGFLDMEWDFS</sequence>
<feature type="binding site" evidence="12">
    <location>
        <position position="44"/>
    </location>
    <ligand>
        <name>ATP</name>
        <dbReference type="ChEBI" id="CHEBI:30616"/>
    </ligand>
</feature>
<reference evidence="15" key="1">
    <citation type="submission" date="2021-01" db="EMBL/GenBank/DDBJ databases">
        <authorList>
            <person name="Corre E."/>
            <person name="Pelletier E."/>
            <person name="Niang G."/>
            <person name="Scheremetjew M."/>
            <person name="Finn R."/>
            <person name="Kale V."/>
            <person name="Holt S."/>
            <person name="Cochrane G."/>
            <person name="Meng A."/>
            <person name="Brown T."/>
            <person name="Cohen L."/>
        </authorList>
    </citation>
    <scope>NUCLEOTIDE SEQUENCE</scope>
    <source>
        <strain evidence="15">SoJaBio B1-5/56/2</strain>
    </source>
</reference>
<dbReference type="GO" id="GO:0005737">
    <property type="term" value="C:cytoplasm"/>
    <property type="evidence" value="ECO:0007669"/>
    <property type="project" value="TreeGrafter"/>
</dbReference>
<accession>A0A7S4L3G0</accession>
<evidence type="ECO:0000313" key="15">
    <source>
        <dbReference type="EMBL" id="CAE2312944.1"/>
    </source>
</evidence>
<comment type="catalytic activity">
    <reaction evidence="10">
        <text>L-threonyl-[protein] + ATP = O-phospho-L-threonyl-[protein] + ADP + H(+)</text>
        <dbReference type="Rhea" id="RHEA:46608"/>
        <dbReference type="Rhea" id="RHEA-COMP:11060"/>
        <dbReference type="Rhea" id="RHEA-COMP:11605"/>
        <dbReference type="ChEBI" id="CHEBI:15378"/>
        <dbReference type="ChEBI" id="CHEBI:30013"/>
        <dbReference type="ChEBI" id="CHEBI:30616"/>
        <dbReference type="ChEBI" id="CHEBI:61977"/>
        <dbReference type="ChEBI" id="CHEBI:456216"/>
        <dbReference type="EC" id="2.7.11.1"/>
    </reaction>
</comment>
<name>A0A7S4L3G0_9EUKA</name>
<evidence type="ECO:0000256" key="13">
    <source>
        <dbReference type="RuleBase" id="RU000304"/>
    </source>
</evidence>
<dbReference type="FunFam" id="1.10.510.10:FF:000499">
    <property type="entry name" value="Serine/threonine-protein kinase KIC1"/>
    <property type="match status" value="1"/>
</dbReference>
<dbReference type="GO" id="GO:0005524">
    <property type="term" value="F:ATP binding"/>
    <property type="evidence" value="ECO:0007669"/>
    <property type="project" value="UniProtKB-UniRule"/>
</dbReference>
<protein>
    <recommendedName>
        <fullName evidence="3">non-specific serine/threonine protein kinase</fullName>
        <ecNumber evidence="3">2.7.11.1</ecNumber>
    </recommendedName>
</protein>
<dbReference type="PANTHER" id="PTHR48012:SF10">
    <property type="entry name" value="FI20177P1"/>
    <property type="match status" value="1"/>
</dbReference>
<evidence type="ECO:0000256" key="6">
    <source>
        <dbReference type="ARBA" id="ARBA00022741"/>
    </source>
</evidence>
<keyword evidence="8 12" id="KW-0067">ATP-binding</keyword>
<dbReference type="PANTHER" id="PTHR48012">
    <property type="entry name" value="STERILE20-LIKE KINASE, ISOFORM B-RELATED"/>
    <property type="match status" value="1"/>
</dbReference>
<keyword evidence="6 12" id="KW-0547">Nucleotide-binding</keyword>
<evidence type="ECO:0000256" key="7">
    <source>
        <dbReference type="ARBA" id="ARBA00022777"/>
    </source>
</evidence>
<evidence type="ECO:0000256" key="1">
    <source>
        <dbReference type="ARBA" id="ARBA00001946"/>
    </source>
</evidence>
<evidence type="ECO:0000256" key="9">
    <source>
        <dbReference type="ARBA" id="ARBA00022842"/>
    </source>
</evidence>
<dbReference type="PROSITE" id="PS00108">
    <property type="entry name" value="PROTEIN_KINASE_ST"/>
    <property type="match status" value="1"/>
</dbReference>
<keyword evidence="9" id="KW-0460">Magnesium</keyword>
<dbReference type="Pfam" id="PF00069">
    <property type="entry name" value="Pkinase"/>
    <property type="match status" value="1"/>
</dbReference>
<evidence type="ECO:0000256" key="3">
    <source>
        <dbReference type="ARBA" id="ARBA00012513"/>
    </source>
</evidence>
<dbReference type="InterPro" id="IPR000719">
    <property type="entry name" value="Prot_kinase_dom"/>
</dbReference>
<evidence type="ECO:0000256" key="11">
    <source>
        <dbReference type="ARBA" id="ARBA00048679"/>
    </source>
</evidence>
<feature type="domain" description="Protein kinase" evidence="14">
    <location>
        <begin position="15"/>
        <end position="265"/>
    </location>
</feature>
<keyword evidence="7" id="KW-0418">Kinase</keyword>
<comment type="cofactor">
    <cofactor evidence="1">
        <name>Mg(2+)</name>
        <dbReference type="ChEBI" id="CHEBI:18420"/>
    </cofactor>
</comment>
<gene>
    <name evidence="15" type="ORF">NAES01612_LOCUS14709</name>
</gene>
<evidence type="ECO:0000256" key="12">
    <source>
        <dbReference type="PROSITE-ProRule" id="PRU10141"/>
    </source>
</evidence>
<proteinExistence type="inferred from homology"/>
<keyword evidence="5" id="KW-0808">Transferase</keyword>
<dbReference type="AlphaFoldDB" id="A0A7S4L3G0"/>
<dbReference type="InterPro" id="IPR008271">
    <property type="entry name" value="Ser/Thr_kinase_AS"/>
</dbReference>
<dbReference type="PROSITE" id="PS00107">
    <property type="entry name" value="PROTEIN_KINASE_ATP"/>
    <property type="match status" value="1"/>
</dbReference>